<dbReference type="GO" id="GO:0022857">
    <property type="term" value="F:transmembrane transporter activity"/>
    <property type="evidence" value="ECO:0007669"/>
    <property type="project" value="InterPro"/>
</dbReference>
<comment type="caution">
    <text evidence="9">The sequence shown here is derived from an EMBL/GenBank/DDBJ whole genome shotgun (WGS) entry which is preliminary data.</text>
</comment>
<organism evidence="9 10">
    <name type="scientific">Streptomyces hainanensis</name>
    <dbReference type="NCBI Taxonomy" id="402648"/>
    <lineage>
        <taxon>Bacteria</taxon>
        <taxon>Bacillati</taxon>
        <taxon>Actinomycetota</taxon>
        <taxon>Actinomycetes</taxon>
        <taxon>Kitasatosporales</taxon>
        <taxon>Streptomycetaceae</taxon>
        <taxon>Streptomyces</taxon>
    </lineage>
</organism>
<evidence type="ECO:0000256" key="1">
    <source>
        <dbReference type="ARBA" id="ARBA00004651"/>
    </source>
</evidence>
<dbReference type="InterPro" id="IPR000522">
    <property type="entry name" value="ABC_transptr_permease_BtuC"/>
</dbReference>
<feature type="transmembrane region" description="Helical" evidence="8">
    <location>
        <begin position="321"/>
        <end position="339"/>
    </location>
</feature>
<feature type="transmembrane region" description="Helical" evidence="8">
    <location>
        <begin position="211"/>
        <end position="234"/>
    </location>
</feature>
<protein>
    <submittedName>
        <fullName evidence="9">Iron ABC transporter permease</fullName>
    </submittedName>
</protein>
<keyword evidence="5 8" id="KW-0812">Transmembrane</keyword>
<evidence type="ECO:0000256" key="4">
    <source>
        <dbReference type="ARBA" id="ARBA00022475"/>
    </source>
</evidence>
<accession>A0A4R4TQQ9</accession>
<feature type="transmembrane region" description="Helical" evidence="8">
    <location>
        <begin position="254"/>
        <end position="282"/>
    </location>
</feature>
<keyword evidence="3" id="KW-0813">Transport</keyword>
<dbReference type="GO" id="GO:0033214">
    <property type="term" value="P:siderophore-iron import into cell"/>
    <property type="evidence" value="ECO:0007669"/>
    <property type="project" value="TreeGrafter"/>
</dbReference>
<dbReference type="PANTHER" id="PTHR30472">
    <property type="entry name" value="FERRIC ENTEROBACTIN TRANSPORT SYSTEM PERMEASE PROTEIN"/>
    <property type="match status" value="1"/>
</dbReference>
<evidence type="ECO:0000256" key="8">
    <source>
        <dbReference type="SAM" id="Phobius"/>
    </source>
</evidence>
<sequence>MTTTLAKPRPSGADASRVGTARRVYALLIGIAVLALAVLASVMFGSRSTSFGDVLDVWSGDADPYLTTVVESRYPRTALGVLAGVCLAVGGTLMQGITRNPLADPGLLGINAGAAAAVVSATAFLGVSGQAATVWWALPGALIAGLLVYVIGAAGADSGVVRLVLAGAVVSAVLTALVQAIALSHPDAFDSYRYWVVGALGGRDFDVFRSVLPFALIGFTLALLLGPGLNALALGDESASSLGANPMVLRSAGLVAATLLSAAATAAVGPIAFVGLAVPHVVRALVGVDFRMQIAYAAIVGPALLLLADVVGRVVVRPQELMVGVVTAFVGAPVLLFAVRRMRGSA</sequence>
<dbReference type="OrthoDB" id="9782305at2"/>
<dbReference type="RefSeq" id="WP_132816965.1">
    <property type="nucleotide sequence ID" value="NZ_SMKI01000048.1"/>
</dbReference>
<dbReference type="InterPro" id="IPR037294">
    <property type="entry name" value="ABC_BtuC-like"/>
</dbReference>
<evidence type="ECO:0000256" key="5">
    <source>
        <dbReference type="ARBA" id="ARBA00022692"/>
    </source>
</evidence>
<evidence type="ECO:0000256" key="7">
    <source>
        <dbReference type="ARBA" id="ARBA00023136"/>
    </source>
</evidence>
<feature type="transmembrane region" description="Helical" evidence="8">
    <location>
        <begin position="24"/>
        <end position="44"/>
    </location>
</feature>
<feature type="transmembrane region" description="Helical" evidence="8">
    <location>
        <begin position="134"/>
        <end position="154"/>
    </location>
</feature>
<dbReference type="SUPFAM" id="SSF81345">
    <property type="entry name" value="ABC transporter involved in vitamin B12 uptake, BtuC"/>
    <property type="match status" value="1"/>
</dbReference>
<evidence type="ECO:0000313" key="9">
    <source>
        <dbReference type="EMBL" id="TDC77712.1"/>
    </source>
</evidence>
<evidence type="ECO:0000256" key="6">
    <source>
        <dbReference type="ARBA" id="ARBA00022989"/>
    </source>
</evidence>
<evidence type="ECO:0000256" key="2">
    <source>
        <dbReference type="ARBA" id="ARBA00007935"/>
    </source>
</evidence>
<dbReference type="Proteomes" id="UP000295345">
    <property type="component" value="Unassembled WGS sequence"/>
</dbReference>
<keyword evidence="7 8" id="KW-0472">Membrane</keyword>
<dbReference type="EMBL" id="SMKI01000048">
    <property type="protein sequence ID" value="TDC77712.1"/>
    <property type="molecule type" value="Genomic_DNA"/>
</dbReference>
<keyword evidence="6 8" id="KW-1133">Transmembrane helix</keyword>
<dbReference type="GO" id="GO:0005886">
    <property type="term" value="C:plasma membrane"/>
    <property type="evidence" value="ECO:0007669"/>
    <property type="project" value="UniProtKB-SubCell"/>
</dbReference>
<evidence type="ECO:0000256" key="3">
    <source>
        <dbReference type="ARBA" id="ARBA00022448"/>
    </source>
</evidence>
<dbReference type="Gene3D" id="1.10.3470.10">
    <property type="entry name" value="ABC transporter involved in vitamin B12 uptake, BtuC"/>
    <property type="match status" value="1"/>
</dbReference>
<gene>
    <name evidence="9" type="ORF">E1283_06710</name>
</gene>
<reference evidence="9 10" key="1">
    <citation type="submission" date="2019-03" db="EMBL/GenBank/DDBJ databases">
        <title>Draft genome sequences of novel Actinobacteria.</title>
        <authorList>
            <person name="Sahin N."/>
            <person name="Ay H."/>
            <person name="Saygin H."/>
        </authorList>
    </citation>
    <scope>NUCLEOTIDE SEQUENCE [LARGE SCALE GENOMIC DNA]</scope>
    <source>
        <strain evidence="9 10">DSM 41900</strain>
    </source>
</reference>
<dbReference type="AlphaFoldDB" id="A0A4R4TQQ9"/>
<comment type="subcellular location">
    <subcellularLocation>
        <location evidence="1">Cell membrane</location>
        <topology evidence="1">Multi-pass membrane protein</topology>
    </subcellularLocation>
</comment>
<proteinExistence type="inferred from homology"/>
<dbReference type="CDD" id="cd06550">
    <property type="entry name" value="TM_ABC_iron-siderophores_like"/>
    <property type="match status" value="1"/>
</dbReference>
<keyword evidence="10" id="KW-1185">Reference proteome</keyword>
<dbReference type="FunFam" id="1.10.3470.10:FF:000001">
    <property type="entry name" value="Vitamin B12 ABC transporter permease BtuC"/>
    <property type="match status" value="1"/>
</dbReference>
<evidence type="ECO:0000313" key="10">
    <source>
        <dbReference type="Proteomes" id="UP000295345"/>
    </source>
</evidence>
<comment type="similarity">
    <text evidence="2">Belongs to the binding-protein-dependent transport system permease family. FecCD subfamily.</text>
</comment>
<name>A0A4R4TQQ9_9ACTN</name>
<feature type="transmembrane region" description="Helical" evidence="8">
    <location>
        <begin position="109"/>
        <end position="127"/>
    </location>
</feature>
<dbReference type="PANTHER" id="PTHR30472:SF1">
    <property type="entry name" value="FE(3+) DICITRATE TRANSPORT SYSTEM PERMEASE PROTEIN FECC-RELATED"/>
    <property type="match status" value="1"/>
</dbReference>
<feature type="transmembrane region" description="Helical" evidence="8">
    <location>
        <begin position="160"/>
        <end position="183"/>
    </location>
</feature>
<dbReference type="Pfam" id="PF01032">
    <property type="entry name" value="FecCD"/>
    <property type="match status" value="1"/>
</dbReference>
<keyword evidence="4" id="KW-1003">Cell membrane</keyword>
<feature type="transmembrane region" description="Helical" evidence="8">
    <location>
        <begin position="294"/>
        <end position="315"/>
    </location>
</feature>
<feature type="transmembrane region" description="Helical" evidence="8">
    <location>
        <begin position="78"/>
        <end position="97"/>
    </location>
</feature>